<gene>
    <name evidence="2" type="ORF">Airi01_088630</name>
</gene>
<dbReference type="Pfam" id="PF01909">
    <property type="entry name" value="NTP_transf_2"/>
    <property type="match status" value="1"/>
</dbReference>
<dbReference type="RefSeq" id="WP_349498039.1">
    <property type="nucleotide sequence ID" value="NZ_BSTJ01000015.1"/>
</dbReference>
<accession>A0A9W6RRG9</accession>
<dbReference type="EMBL" id="BSTJ01000015">
    <property type="protein sequence ID" value="GLY80596.1"/>
    <property type="molecule type" value="Genomic_DNA"/>
</dbReference>
<reference evidence="2" key="1">
    <citation type="submission" date="2023-03" db="EMBL/GenBank/DDBJ databases">
        <title>Actinoallomurus iriomotensis NBRC 103681.</title>
        <authorList>
            <person name="Ichikawa N."/>
            <person name="Sato H."/>
            <person name="Tonouchi N."/>
        </authorList>
    </citation>
    <scope>NUCLEOTIDE SEQUENCE</scope>
    <source>
        <strain evidence="2">NBRC 103681</strain>
    </source>
</reference>
<sequence length="96" mass="11174">MDLRNRWSILNELCRCAERFPGLELWAFGSMLRSEKPNDLDILIVYNDRADLVALRAMGFWEVTVPAVDIIAMTFDEEHHYKFIELTGALRLYPAV</sequence>
<protein>
    <recommendedName>
        <fullName evidence="1">Polymerase nucleotidyl transferase domain-containing protein</fullName>
    </recommendedName>
</protein>
<dbReference type="InterPro" id="IPR002934">
    <property type="entry name" value="Polymerase_NTP_transf_dom"/>
</dbReference>
<name>A0A9W6RRG9_9ACTN</name>
<dbReference type="AlphaFoldDB" id="A0A9W6RRG9"/>
<feature type="domain" description="Polymerase nucleotidyl transferase" evidence="1">
    <location>
        <begin position="16"/>
        <end position="80"/>
    </location>
</feature>
<dbReference type="InterPro" id="IPR043519">
    <property type="entry name" value="NT_sf"/>
</dbReference>
<dbReference type="GO" id="GO:0016779">
    <property type="term" value="F:nucleotidyltransferase activity"/>
    <property type="evidence" value="ECO:0007669"/>
    <property type="project" value="InterPro"/>
</dbReference>
<comment type="caution">
    <text evidence="2">The sequence shown here is derived from an EMBL/GenBank/DDBJ whole genome shotgun (WGS) entry which is preliminary data.</text>
</comment>
<evidence type="ECO:0000313" key="3">
    <source>
        <dbReference type="Proteomes" id="UP001165135"/>
    </source>
</evidence>
<dbReference type="SUPFAM" id="SSF81301">
    <property type="entry name" value="Nucleotidyltransferase"/>
    <property type="match status" value="1"/>
</dbReference>
<evidence type="ECO:0000313" key="2">
    <source>
        <dbReference type="EMBL" id="GLY80596.1"/>
    </source>
</evidence>
<dbReference type="Proteomes" id="UP001165135">
    <property type="component" value="Unassembled WGS sequence"/>
</dbReference>
<organism evidence="2 3">
    <name type="scientific">Actinoallomurus iriomotensis</name>
    <dbReference type="NCBI Taxonomy" id="478107"/>
    <lineage>
        <taxon>Bacteria</taxon>
        <taxon>Bacillati</taxon>
        <taxon>Actinomycetota</taxon>
        <taxon>Actinomycetes</taxon>
        <taxon>Streptosporangiales</taxon>
        <taxon>Thermomonosporaceae</taxon>
        <taxon>Actinoallomurus</taxon>
    </lineage>
</organism>
<evidence type="ECO:0000259" key="1">
    <source>
        <dbReference type="Pfam" id="PF01909"/>
    </source>
</evidence>
<proteinExistence type="predicted"/>